<evidence type="ECO:0000256" key="9">
    <source>
        <dbReference type="RuleBase" id="RU363032"/>
    </source>
</evidence>
<comment type="function">
    <text evidence="10">Part of the binding-protein-dependent transport system for molybdenum; probably responsible for the translocation of the substrate across the membrane.</text>
</comment>
<keyword evidence="7 9" id="KW-1133">Transmembrane helix</keyword>
<dbReference type="PROSITE" id="PS50928">
    <property type="entry name" value="ABC_TM1"/>
    <property type="match status" value="1"/>
</dbReference>
<reference evidence="12 13" key="1">
    <citation type="submission" date="2013-08" db="EMBL/GenBank/DDBJ databases">
        <authorList>
            <person name="Huang J."/>
            <person name="Wang G."/>
        </authorList>
    </citation>
    <scope>NUCLEOTIDE SEQUENCE [LARGE SCALE GENOMIC DNA]</scope>
    <source>
        <strain evidence="12 13">JSM 076056</strain>
    </source>
</reference>
<evidence type="ECO:0000256" key="7">
    <source>
        <dbReference type="ARBA" id="ARBA00022989"/>
    </source>
</evidence>
<comment type="caution">
    <text evidence="12">The sequence shown here is derived from an EMBL/GenBank/DDBJ whole genome shotgun (WGS) entry which is preliminary data.</text>
</comment>
<keyword evidence="13" id="KW-1185">Reference proteome</keyword>
<dbReference type="GO" id="GO:0015098">
    <property type="term" value="F:molybdate ion transmembrane transporter activity"/>
    <property type="evidence" value="ECO:0007669"/>
    <property type="project" value="UniProtKB-UniRule"/>
</dbReference>
<evidence type="ECO:0000256" key="3">
    <source>
        <dbReference type="ARBA" id="ARBA00022448"/>
    </source>
</evidence>
<dbReference type="InterPro" id="IPR035906">
    <property type="entry name" value="MetI-like_sf"/>
</dbReference>
<keyword evidence="12" id="KW-0067">ATP-binding</keyword>
<name>A0A0A5GMX2_9BACI</name>
<keyword evidence="8 9" id="KW-0472">Membrane</keyword>
<keyword evidence="3 9" id="KW-0813">Transport</keyword>
<evidence type="ECO:0000256" key="4">
    <source>
        <dbReference type="ARBA" id="ARBA00022475"/>
    </source>
</evidence>
<gene>
    <name evidence="12" type="ORF">N781_14640</name>
</gene>
<keyword evidence="4 10" id="KW-1003">Cell membrane</keyword>
<dbReference type="SUPFAM" id="SSF161098">
    <property type="entry name" value="MetI-like"/>
    <property type="match status" value="1"/>
</dbReference>
<dbReference type="STRING" id="1385510.GCA_000425205_01925"/>
<dbReference type="Proteomes" id="UP000030528">
    <property type="component" value="Unassembled WGS sequence"/>
</dbReference>
<dbReference type="PANTHER" id="PTHR30183:SF3">
    <property type="entry name" value="MOLYBDENUM TRANSPORT SYSTEM PERMEASE PROTEIN MODB"/>
    <property type="match status" value="1"/>
</dbReference>
<dbReference type="RefSeq" id="WP_026800316.1">
    <property type="nucleotide sequence ID" value="NZ_AULI01000007.1"/>
</dbReference>
<evidence type="ECO:0000259" key="11">
    <source>
        <dbReference type="PROSITE" id="PS50928"/>
    </source>
</evidence>
<evidence type="ECO:0000256" key="6">
    <source>
        <dbReference type="ARBA" id="ARBA00022692"/>
    </source>
</evidence>
<keyword evidence="5 10" id="KW-0500">Molybdenum</keyword>
<dbReference type="InterPro" id="IPR011867">
    <property type="entry name" value="ModB_ABC"/>
</dbReference>
<comment type="similarity">
    <text evidence="2 10">Belongs to the binding-protein-dependent transport system permease family. CysTW subfamily.</text>
</comment>
<keyword evidence="6 9" id="KW-0812">Transmembrane</keyword>
<feature type="transmembrane region" description="Helical" evidence="9">
    <location>
        <begin position="131"/>
        <end position="153"/>
    </location>
</feature>
<dbReference type="GO" id="GO:0005524">
    <property type="term" value="F:ATP binding"/>
    <property type="evidence" value="ECO:0007669"/>
    <property type="project" value="UniProtKB-KW"/>
</dbReference>
<evidence type="ECO:0000256" key="8">
    <source>
        <dbReference type="ARBA" id="ARBA00023136"/>
    </source>
</evidence>
<dbReference type="EMBL" id="AVPE01000005">
    <property type="protein sequence ID" value="KGX92568.1"/>
    <property type="molecule type" value="Genomic_DNA"/>
</dbReference>
<evidence type="ECO:0000313" key="13">
    <source>
        <dbReference type="Proteomes" id="UP000030528"/>
    </source>
</evidence>
<evidence type="ECO:0000256" key="10">
    <source>
        <dbReference type="RuleBase" id="RU365097"/>
    </source>
</evidence>
<proteinExistence type="inferred from homology"/>
<evidence type="ECO:0000313" key="12">
    <source>
        <dbReference type="EMBL" id="KGX92568.1"/>
    </source>
</evidence>
<feature type="transmembrane region" description="Helical" evidence="9">
    <location>
        <begin position="12"/>
        <end position="32"/>
    </location>
</feature>
<evidence type="ECO:0000256" key="2">
    <source>
        <dbReference type="ARBA" id="ARBA00007069"/>
    </source>
</evidence>
<feature type="transmembrane region" description="Helical" evidence="9">
    <location>
        <begin position="44"/>
        <end position="65"/>
    </location>
</feature>
<dbReference type="Gene3D" id="1.10.3720.10">
    <property type="entry name" value="MetI-like"/>
    <property type="match status" value="1"/>
</dbReference>
<evidence type="ECO:0000256" key="5">
    <source>
        <dbReference type="ARBA" id="ARBA00022505"/>
    </source>
</evidence>
<feature type="transmembrane region" description="Helical" evidence="9">
    <location>
        <begin position="194"/>
        <end position="211"/>
    </location>
</feature>
<dbReference type="AlphaFoldDB" id="A0A0A5GMX2"/>
<evidence type="ECO:0000256" key="1">
    <source>
        <dbReference type="ARBA" id="ARBA00004651"/>
    </source>
</evidence>
<dbReference type="GO" id="GO:0005886">
    <property type="term" value="C:plasma membrane"/>
    <property type="evidence" value="ECO:0007669"/>
    <property type="project" value="UniProtKB-SubCell"/>
</dbReference>
<dbReference type="PANTHER" id="PTHR30183">
    <property type="entry name" value="MOLYBDENUM TRANSPORT SYSTEM PERMEASE PROTEIN MODB"/>
    <property type="match status" value="1"/>
</dbReference>
<organism evidence="12 13">
    <name type="scientific">Pontibacillus halophilus JSM 076056 = DSM 19796</name>
    <dbReference type="NCBI Taxonomy" id="1385510"/>
    <lineage>
        <taxon>Bacteria</taxon>
        <taxon>Bacillati</taxon>
        <taxon>Bacillota</taxon>
        <taxon>Bacilli</taxon>
        <taxon>Bacillales</taxon>
        <taxon>Bacillaceae</taxon>
        <taxon>Pontibacillus</taxon>
    </lineage>
</organism>
<feature type="transmembrane region" description="Helical" evidence="9">
    <location>
        <begin position="85"/>
        <end position="110"/>
    </location>
</feature>
<dbReference type="eggNOG" id="COG4149">
    <property type="taxonomic scope" value="Bacteria"/>
</dbReference>
<keyword evidence="12" id="KW-0547">Nucleotide-binding</keyword>
<dbReference type="InterPro" id="IPR000515">
    <property type="entry name" value="MetI-like"/>
</dbReference>
<accession>A0A0A5GMX2</accession>
<protein>
    <recommendedName>
        <fullName evidence="10">Molybdenum transport system permease</fullName>
    </recommendedName>
</protein>
<feature type="domain" description="ABC transmembrane type-1" evidence="11">
    <location>
        <begin position="6"/>
        <end position="208"/>
    </location>
</feature>
<comment type="subcellular location">
    <subcellularLocation>
        <location evidence="1 9">Cell membrane</location>
        <topology evidence="1 9">Multi-pass membrane protein</topology>
    </subcellularLocation>
</comment>
<sequence>MDLFPVWLSLRVATISTIIVFIVGTVLGRLFARGTFVGKTVIRSIFMLPLVLPPTVIGFGLLYLFGREGFIGSLLNEWFGIQIVFTWYAAVLASSVVAFPLMFQSAVTAFQQYDANLERAAYTMGAGKWKVFWTVSFPLAWPGLLAGVILTFARALGEFGATLMIASYTKGLTNTLPLEIFFSVESGNQSQAELFVVMMVVLGFGTVFFLNKWNGSPYNN</sequence>
<dbReference type="NCBIfam" id="TIGR02141">
    <property type="entry name" value="modB_ABC"/>
    <property type="match status" value="1"/>
</dbReference>
<dbReference type="Pfam" id="PF00528">
    <property type="entry name" value="BPD_transp_1"/>
    <property type="match status" value="1"/>
</dbReference>
<dbReference type="CDD" id="cd06261">
    <property type="entry name" value="TM_PBP2"/>
    <property type="match status" value="1"/>
</dbReference>
<dbReference type="OrthoDB" id="9795403at2"/>